<reference evidence="4" key="2">
    <citation type="submission" date="2015-02" db="EMBL/GenBank/DDBJ databases">
        <title>Complete Genome Sequence of Pelosinus fermentans JBW45.</title>
        <authorList>
            <person name="De Leon K.B."/>
            <person name="Utturkar S.M."/>
            <person name="Camilleri L.B."/>
            <person name="Arkin A.P."/>
            <person name="Fields M.W."/>
            <person name="Brown S.D."/>
            <person name="Wall J.D."/>
        </authorList>
    </citation>
    <scope>NUCLEOTIDE SEQUENCE [LARGE SCALE GENOMIC DNA]</scope>
    <source>
        <strain evidence="4">JBW45</strain>
    </source>
</reference>
<comment type="similarity">
    <text evidence="1">Belongs to the 3-oxoacid CoA-transferase subunit B family.</text>
</comment>
<dbReference type="Proteomes" id="UP000005361">
    <property type="component" value="Chromosome"/>
</dbReference>
<dbReference type="InterPro" id="IPR012791">
    <property type="entry name" value="3-oxoacid_CoA-transf_B"/>
</dbReference>
<dbReference type="NCBIfam" id="TIGR02428">
    <property type="entry name" value="pcaJ_scoB_fam"/>
    <property type="match status" value="1"/>
</dbReference>
<keyword evidence="2 3" id="KW-0808">Transferase</keyword>
<reference evidence="3 4" key="1">
    <citation type="journal article" date="2015" name="Genome Announc.">
        <title>Complete Genome Sequence of Pelosinus fermentans JBW45, a Member of a Remarkably Competitive Group of Negativicutes in the Firmicutes Phylum.</title>
        <authorList>
            <person name="De Leon K.B."/>
            <person name="Utturkar S.M."/>
            <person name="Camilleri L.B."/>
            <person name="Elias D.A."/>
            <person name="Arkin A.P."/>
            <person name="Fields M.W."/>
            <person name="Brown S.D."/>
            <person name="Wall J.D."/>
        </authorList>
    </citation>
    <scope>NUCLEOTIDE SEQUENCE [LARGE SCALE GENOMIC DNA]</scope>
    <source>
        <strain evidence="3 4">JBW45</strain>
    </source>
</reference>
<sequence length="227" mass="23653">MKTYSAKELIACRVAGEMRDGDVVNLGIGLPTLVSNYLPEGINITLQSENGFVGLAPVGSEVDPDLVNAGGKPAGIFPGGATFDSFMSFALIRGGHVDVTVLGGLQVDQNGNLANWMIPGKMVPGMGGAMDLVAGAKKVIVAMEHTAKDGAAKILEKCSLPLTGKGVVSLIVTELAVIKVTSEGLQLEEISPYTTVEEVVAKTEAKLIIPDHVGAMKGLEQLEQLEK</sequence>
<dbReference type="KEGG" id="pft:JBW_00417"/>
<name>I8TR54_9FIRM</name>
<dbReference type="PANTHER" id="PTHR13707">
    <property type="entry name" value="KETOACID-COENZYME A TRANSFERASE"/>
    <property type="match status" value="1"/>
</dbReference>
<dbReference type="GO" id="GO:0008775">
    <property type="term" value="F:acetate CoA-transferase activity"/>
    <property type="evidence" value="ECO:0007669"/>
    <property type="project" value="UniProtKB-EC"/>
</dbReference>
<proteinExistence type="inferred from homology"/>
<dbReference type="RefSeq" id="WP_007958590.1">
    <property type="nucleotide sequence ID" value="NZ_CP010978.1"/>
</dbReference>
<dbReference type="InterPro" id="IPR004165">
    <property type="entry name" value="CoA_trans_fam_I"/>
</dbReference>
<dbReference type="SMART" id="SM00882">
    <property type="entry name" value="CoA_trans"/>
    <property type="match status" value="1"/>
</dbReference>
<dbReference type="PANTHER" id="PTHR13707:SF57">
    <property type="entry name" value="SUCCINYL-COA:3-KETOACID COENZYME A TRANSFERASE SUBUNIT B-RELATED"/>
    <property type="match status" value="1"/>
</dbReference>
<dbReference type="HOGENOM" id="CLU_019942_4_1_9"/>
<organism evidence="3 4">
    <name type="scientific">Pelosinus fermentans JBW45</name>
    <dbReference type="NCBI Taxonomy" id="1192197"/>
    <lineage>
        <taxon>Bacteria</taxon>
        <taxon>Bacillati</taxon>
        <taxon>Bacillota</taxon>
        <taxon>Negativicutes</taxon>
        <taxon>Selenomonadales</taxon>
        <taxon>Sporomusaceae</taxon>
        <taxon>Pelosinus</taxon>
    </lineage>
</organism>
<evidence type="ECO:0000313" key="3">
    <source>
        <dbReference type="EMBL" id="AJQ25769.1"/>
    </source>
</evidence>
<gene>
    <name evidence="3" type="ORF">JBW_00417</name>
</gene>
<dbReference type="SUPFAM" id="SSF100950">
    <property type="entry name" value="NagB/RpiA/CoA transferase-like"/>
    <property type="match status" value="1"/>
</dbReference>
<evidence type="ECO:0000256" key="1">
    <source>
        <dbReference type="ARBA" id="ARBA00007047"/>
    </source>
</evidence>
<dbReference type="EMBL" id="CP010978">
    <property type="protein sequence ID" value="AJQ25769.1"/>
    <property type="molecule type" value="Genomic_DNA"/>
</dbReference>
<dbReference type="InterPro" id="IPR037171">
    <property type="entry name" value="NagB/RpiA_transferase-like"/>
</dbReference>
<dbReference type="AlphaFoldDB" id="I8TR54"/>
<dbReference type="Pfam" id="PF01144">
    <property type="entry name" value="CoA_trans"/>
    <property type="match status" value="1"/>
</dbReference>
<dbReference type="EC" id="2.8.3.8" evidence="3"/>
<dbReference type="Gene3D" id="3.40.1080.10">
    <property type="entry name" value="Glutaconate Coenzyme A-transferase"/>
    <property type="match status" value="1"/>
</dbReference>
<evidence type="ECO:0000256" key="2">
    <source>
        <dbReference type="ARBA" id="ARBA00022679"/>
    </source>
</evidence>
<accession>I8TR54</accession>
<evidence type="ECO:0000313" key="4">
    <source>
        <dbReference type="Proteomes" id="UP000005361"/>
    </source>
</evidence>
<dbReference type="STRING" id="1192197.JBW_00417"/>
<dbReference type="PROSITE" id="PS01274">
    <property type="entry name" value="COA_TRANSF_2"/>
    <property type="match status" value="1"/>
</dbReference>
<protein>
    <submittedName>
        <fullName evidence="3">3-oxoacid CoA-transferase, B subunit</fullName>
        <ecNumber evidence="3">2.8.3.8</ecNumber>
    </submittedName>
</protein>
<dbReference type="InterPro" id="IPR004164">
    <property type="entry name" value="CoA_transf_AS"/>
</dbReference>
<dbReference type="OrthoDB" id="9778604at2"/>